<dbReference type="FunFam" id="2.40.50.140:FF:000012">
    <property type="entry name" value="DNA ligase"/>
    <property type="match status" value="1"/>
</dbReference>
<dbReference type="PROSITE" id="PS50172">
    <property type="entry name" value="BRCT"/>
    <property type="match status" value="1"/>
</dbReference>
<dbReference type="EMBL" id="MUBK01000033">
    <property type="protein sequence ID" value="OTA17726.1"/>
    <property type="molecule type" value="Genomic_DNA"/>
</dbReference>
<keyword evidence="8 14" id="KW-0862">Zinc</keyword>
<evidence type="ECO:0000259" key="17">
    <source>
        <dbReference type="PROSITE" id="PS50172"/>
    </source>
</evidence>
<dbReference type="GO" id="GO:0006281">
    <property type="term" value="P:DNA repair"/>
    <property type="evidence" value="ECO:0007669"/>
    <property type="project" value="UniProtKB-KW"/>
</dbReference>
<dbReference type="PANTHER" id="PTHR23389">
    <property type="entry name" value="CHROMOSOME TRANSMISSION FIDELITY FACTOR 18"/>
    <property type="match status" value="1"/>
</dbReference>
<evidence type="ECO:0000256" key="7">
    <source>
        <dbReference type="ARBA" id="ARBA00022763"/>
    </source>
</evidence>
<organism evidence="18 19">
    <name type="scientific">Xenorhabdus beddingii</name>
    <dbReference type="NCBI Taxonomy" id="40578"/>
    <lineage>
        <taxon>Bacteria</taxon>
        <taxon>Pseudomonadati</taxon>
        <taxon>Pseudomonadota</taxon>
        <taxon>Gammaproteobacteria</taxon>
        <taxon>Enterobacterales</taxon>
        <taxon>Morganellaceae</taxon>
        <taxon>Xenorhabdus</taxon>
    </lineage>
</organism>
<feature type="binding site" evidence="14">
    <location>
        <begin position="32"/>
        <end position="36"/>
    </location>
    <ligand>
        <name>NAD(+)</name>
        <dbReference type="ChEBI" id="CHEBI:57540"/>
    </ligand>
</feature>
<dbReference type="RefSeq" id="WP_086113898.1">
    <property type="nucleotide sequence ID" value="NZ_CAWNHF010000138.1"/>
</dbReference>
<dbReference type="InterPro" id="IPR012340">
    <property type="entry name" value="NA-bd_OB-fold"/>
</dbReference>
<dbReference type="SUPFAM" id="SSF56091">
    <property type="entry name" value="DNA ligase/mRNA capping enzyme, catalytic domain"/>
    <property type="match status" value="1"/>
</dbReference>
<dbReference type="FunFam" id="3.40.50.10190:FF:000004">
    <property type="entry name" value="DNA ligase"/>
    <property type="match status" value="1"/>
</dbReference>
<dbReference type="STRING" id="40578.Xbed_03238"/>
<dbReference type="InterPro" id="IPR013839">
    <property type="entry name" value="DNAligase_adenylation"/>
</dbReference>
<dbReference type="SUPFAM" id="SSF52113">
    <property type="entry name" value="BRCT domain"/>
    <property type="match status" value="1"/>
</dbReference>
<dbReference type="InterPro" id="IPR036420">
    <property type="entry name" value="BRCT_dom_sf"/>
</dbReference>
<feature type="binding site" evidence="14">
    <location>
        <position position="411"/>
    </location>
    <ligand>
        <name>Zn(2+)</name>
        <dbReference type="ChEBI" id="CHEBI:29105"/>
    </ligand>
</feature>
<evidence type="ECO:0000256" key="2">
    <source>
        <dbReference type="ARBA" id="ARBA00012722"/>
    </source>
</evidence>
<dbReference type="Gene3D" id="1.10.287.610">
    <property type="entry name" value="Helix hairpin bin"/>
    <property type="match status" value="1"/>
</dbReference>
<feature type="domain" description="BRCT" evidence="17">
    <location>
        <begin position="594"/>
        <end position="672"/>
    </location>
</feature>
<dbReference type="CDD" id="cd00114">
    <property type="entry name" value="LIGANc"/>
    <property type="match status" value="1"/>
</dbReference>
<evidence type="ECO:0000256" key="15">
    <source>
        <dbReference type="RuleBase" id="RU000618"/>
    </source>
</evidence>
<keyword evidence="19" id="KW-1185">Reference proteome</keyword>
<evidence type="ECO:0000313" key="18">
    <source>
        <dbReference type="EMBL" id="OTA17726.1"/>
    </source>
</evidence>
<dbReference type="Pfam" id="PF01653">
    <property type="entry name" value="DNA_ligase_aden"/>
    <property type="match status" value="1"/>
</dbReference>
<keyword evidence="5 14" id="KW-0235">DNA replication</keyword>
<dbReference type="FunFam" id="1.10.287.610:FF:000002">
    <property type="entry name" value="DNA ligase"/>
    <property type="match status" value="1"/>
</dbReference>
<feature type="binding site" evidence="14">
    <location>
        <position position="408"/>
    </location>
    <ligand>
        <name>Zn(2+)</name>
        <dbReference type="ChEBI" id="CHEBI:29105"/>
    </ligand>
</feature>
<evidence type="ECO:0000256" key="16">
    <source>
        <dbReference type="SAM" id="Coils"/>
    </source>
</evidence>
<evidence type="ECO:0000256" key="4">
    <source>
        <dbReference type="ARBA" id="ARBA00022598"/>
    </source>
</evidence>
<dbReference type="InterPro" id="IPR004149">
    <property type="entry name" value="Znf_DNAligase_C4"/>
</dbReference>
<comment type="function">
    <text evidence="1 14">DNA ligase that catalyzes the formation of phosphodiester linkages between 5'-phosphoryl and 3'-hydroxyl groups in double-stranded DNA using NAD as a coenzyme and as the energy source for the reaction. It is essential for DNA replication and repair of damaged DNA.</text>
</comment>
<dbReference type="GO" id="GO:0006260">
    <property type="term" value="P:DNA replication"/>
    <property type="evidence" value="ECO:0007669"/>
    <property type="project" value="UniProtKB-KW"/>
</dbReference>
<dbReference type="InterPro" id="IPR004150">
    <property type="entry name" value="NAD_DNA_ligase_OB"/>
</dbReference>
<dbReference type="SUPFAM" id="SSF47781">
    <property type="entry name" value="RuvA domain 2-like"/>
    <property type="match status" value="1"/>
</dbReference>
<dbReference type="SUPFAM" id="SSF50249">
    <property type="entry name" value="Nucleic acid-binding proteins"/>
    <property type="match status" value="1"/>
</dbReference>
<evidence type="ECO:0000256" key="14">
    <source>
        <dbReference type="HAMAP-Rule" id="MF_01588"/>
    </source>
</evidence>
<dbReference type="CDD" id="cd17748">
    <property type="entry name" value="BRCT_DNA_ligase_like"/>
    <property type="match status" value="1"/>
</dbReference>
<dbReference type="Gene3D" id="3.30.470.30">
    <property type="entry name" value="DNA ligase/mRNA capping enzyme"/>
    <property type="match status" value="1"/>
</dbReference>
<gene>
    <name evidence="14" type="primary">ligA</name>
    <name evidence="18" type="ORF">Xbed_03238</name>
</gene>
<evidence type="ECO:0000256" key="8">
    <source>
        <dbReference type="ARBA" id="ARBA00022833"/>
    </source>
</evidence>
<dbReference type="Pfam" id="PF03120">
    <property type="entry name" value="OB_DNA_ligase"/>
    <property type="match status" value="1"/>
</dbReference>
<evidence type="ECO:0000256" key="10">
    <source>
        <dbReference type="ARBA" id="ARBA00023027"/>
    </source>
</evidence>
<dbReference type="Pfam" id="PF12826">
    <property type="entry name" value="HHH_2"/>
    <property type="match status" value="1"/>
</dbReference>
<dbReference type="SMART" id="SM00532">
    <property type="entry name" value="LIGANc"/>
    <property type="match status" value="1"/>
</dbReference>
<dbReference type="FunFam" id="1.10.150.20:FF:000007">
    <property type="entry name" value="DNA ligase"/>
    <property type="match status" value="1"/>
</dbReference>
<name>A0A1Y2SG12_9GAMM</name>
<dbReference type="GO" id="GO:0046872">
    <property type="term" value="F:metal ion binding"/>
    <property type="evidence" value="ECO:0007669"/>
    <property type="project" value="UniProtKB-KW"/>
</dbReference>
<evidence type="ECO:0000256" key="6">
    <source>
        <dbReference type="ARBA" id="ARBA00022723"/>
    </source>
</evidence>
<dbReference type="GO" id="GO:0003677">
    <property type="term" value="F:DNA binding"/>
    <property type="evidence" value="ECO:0007669"/>
    <property type="project" value="InterPro"/>
</dbReference>
<keyword evidence="7 14" id="KW-0227">DNA damage</keyword>
<evidence type="ECO:0000256" key="11">
    <source>
        <dbReference type="ARBA" id="ARBA00023204"/>
    </source>
</evidence>
<comment type="caution">
    <text evidence="18">The sequence shown here is derived from an EMBL/GenBank/DDBJ whole genome shotgun (WGS) entry which is preliminary data.</text>
</comment>
<dbReference type="InterPro" id="IPR041663">
    <property type="entry name" value="DisA/LigA_HHH"/>
</dbReference>
<accession>A0A1Y2SG12</accession>
<keyword evidence="16" id="KW-0175">Coiled coil</keyword>
<sequence>MKNITQKINKLRTTLRHHEHLYHVMDAPEIPDAEYDRLMRELKALEEQHPELITADSPTQRVGAAPLTAFEQVRHEIPMLSLDNVFDEESYLAFDKRVRDRLKNSRDLVFCCELKLDGLAVSLLYENGELVQAATRGDGTTGENITANVRTIHAIPLRLTGDHIPARVEIRGEVFMKQAGFENLNAEARRTGNKVFANPRNAAAGSLRQLDPRITAKRPLTFYCYGVGVLEGGELPASHYERLMQFKQWGLPVSDKITLCQGTQQVMDFYHSIESQRPALGFDIDGVVVKVDALELQETLGFVARAPRWATAFKFPAQEQMTLVRDVEFQVGRTGAITPVARLEPVLVAGVTVSNATLHNADEIERLGLRIGDTVVIRRAGDVIPQVVGVVHQSRPTDSQAVIFPEHCPVCGSDIERVEGEAVARCTGGLFCGAQRKEALKHFVSRRAMDVDGMGEKIIEQLVDKEYVKTPADLFRLTAGILTGLERMGPKSAQNVINALEKAKKTTFARFIYSLGIREVGEATAANLVSHFGTLEKLRAADIEALIAVQDVGGIVASHVVNFFNEPHNQEVIDDLVNNSGIHWESAERPDSAEIDSPFAGKTVVLTGSLSRLSRDEAKDKLIALGAKVTGSVSKKTELVIAGEAAGSKLAKANELGIPVIDEEEMLRLLAE</sequence>
<evidence type="ECO:0000256" key="13">
    <source>
        <dbReference type="ARBA" id="ARBA00060881"/>
    </source>
</evidence>
<dbReference type="InterPro" id="IPR001679">
    <property type="entry name" value="DNA_ligase"/>
</dbReference>
<feature type="binding site" evidence="14">
    <location>
        <begin position="81"/>
        <end position="82"/>
    </location>
    <ligand>
        <name>NAD(+)</name>
        <dbReference type="ChEBI" id="CHEBI:57540"/>
    </ligand>
</feature>
<evidence type="ECO:0000256" key="12">
    <source>
        <dbReference type="ARBA" id="ARBA00034005"/>
    </source>
</evidence>
<dbReference type="Gene3D" id="1.10.150.20">
    <property type="entry name" value="5' to 3' exonuclease, C-terminal subdomain"/>
    <property type="match status" value="2"/>
</dbReference>
<dbReference type="InterPro" id="IPR001357">
    <property type="entry name" value="BRCT_dom"/>
</dbReference>
<feature type="coiled-coil region" evidence="16">
    <location>
        <begin position="1"/>
        <end position="55"/>
    </location>
</feature>
<dbReference type="PROSITE" id="PS01055">
    <property type="entry name" value="DNA_LIGASE_N1"/>
    <property type="match status" value="1"/>
</dbReference>
<evidence type="ECO:0000313" key="19">
    <source>
        <dbReference type="Proteomes" id="UP000194204"/>
    </source>
</evidence>
<dbReference type="PROSITE" id="PS01056">
    <property type="entry name" value="DNA_LIGASE_N2"/>
    <property type="match status" value="1"/>
</dbReference>
<dbReference type="HAMAP" id="MF_01588">
    <property type="entry name" value="DNA_ligase_A"/>
    <property type="match status" value="1"/>
</dbReference>
<dbReference type="FunFam" id="6.20.10.30:FF:000001">
    <property type="entry name" value="DNA ligase"/>
    <property type="match status" value="1"/>
</dbReference>
<dbReference type="InterPro" id="IPR013840">
    <property type="entry name" value="DNAligase_N"/>
</dbReference>
<feature type="binding site" evidence="14">
    <location>
        <position position="173"/>
    </location>
    <ligand>
        <name>NAD(+)</name>
        <dbReference type="ChEBI" id="CHEBI:57540"/>
    </ligand>
</feature>
<comment type="cofactor">
    <cofactor evidence="14">
        <name>Mg(2+)</name>
        <dbReference type="ChEBI" id="CHEBI:18420"/>
    </cofactor>
    <cofactor evidence="14">
        <name>Mn(2+)</name>
        <dbReference type="ChEBI" id="CHEBI:29035"/>
    </cofactor>
</comment>
<feature type="binding site" evidence="14">
    <location>
        <position position="290"/>
    </location>
    <ligand>
        <name>NAD(+)</name>
        <dbReference type="ChEBI" id="CHEBI:57540"/>
    </ligand>
</feature>
<dbReference type="Proteomes" id="UP000194204">
    <property type="component" value="Unassembled WGS sequence"/>
</dbReference>
<dbReference type="SMART" id="SM00278">
    <property type="entry name" value="HhH1"/>
    <property type="match status" value="4"/>
</dbReference>
<dbReference type="FunFam" id="3.30.470.30:FF:000001">
    <property type="entry name" value="DNA ligase"/>
    <property type="match status" value="1"/>
</dbReference>
<comment type="catalytic activity">
    <reaction evidence="12 14 15">
        <text>NAD(+) + (deoxyribonucleotide)n-3'-hydroxyl + 5'-phospho-(deoxyribonucleotide)m = (deoxyribonucleotide)n+m + AMP + beta-nicotinamide D-nucleotide.</text>
        <dbReference type="EC" id="6.5.1.2"/>
    </reaction>
</comment>
<dbReference type="NCBIfam" id="TIGR00575">
    <property type="entry name" value="dnlj"/>
    <property type="match status" value="1"/>
</dbReference>
<evidence type="ECO:0000256" key="3">
    <source>
        <dbReference type="ARBA" id="ARBA00013308"/>
    </source>
</evidence>
<reference evidence="18 19" key="1">
    <citation type="submission" date="2017-01" db="EMBL/GenBank/DDBJ databases">
        <title>Deconstructing symbiosis and pathogenesis requirements using a combined genomic-metabolomic approach.</title>
        <authorList>
            <person name="Tobias N.J."/>
            <person name="Wolff H."/>
            <person name="Djahanschiri B."/>
            <person name="Ebersberger I."/>
            <person name="Bode H.B."/>
        </authorList>
    </citation>
    <scope>NUCLEOTIDE SEQUENCE [LARGE SCALE GENOMIC DNA]</scope>
    <source>
        <strain evidence="18 19">DSM 4764</strain>
    </source>
</reference>
<dbReference type="Gene3D" id="6.20.10.30">
    <property type="match status" value="1"/>
</dbReference>
<dbReference type="Gene3D" id="2.40.50.140">
    <property type="entry name" value="Nucleic acid-binding proteins"/>
    <property type="match status" value="1"/>
</dbReference>
<dbReference type="AlphaFoldDB" id="A0A1Y2SG12"/>
<dbReference type="Gene3D" id="3.40.50.10190">
    <property type="entry name" value="BRCT domain"/>
    <property type="match status" value="1"/>
</dbReference>
<keyword evidence="4 14" id="KW-0436">Ligase</keyword>
<dbReference type="InterPro" id="IPR010994">
    <property type="entry name" value="RuvA_2-like"/>
</dbReference>
<dbReference type="PIRSF" id="PIRSF001604">
    <property type="entry name" value="LigA"/>
    <property type="match status" value="1"/>
</dbReference>
<keyword evidence="14" id="KW-0464">Manganese</keyword>
<evidence type="ECO:0000256" key="9">
    <source>
        <dbReference type="ARBA" id="ARBA00022842"/>
    </source>
</evidence>
<dbReference type="InterPro" id="IPR018239">
    <property type="entry name" value="DNA_ligase_AS"/>
</dbReference>
<feature type="active site" description="N6-AMP-lysine intermediate" evidence="14">
    <location>
        <position position="115"/>
    </location>
</feature>
<dbReference type="FunFam" id="1.10.150.20:FF:000006">
    <property type="entry name" value="DNA ligase"/>
    <property type="match status" value="1"/>
</dbReference>
<keyword evidence="11 14" id="KW-0234">DNA repair</keyword>
<proteinExistence type="inferred from homology"/>
<feature type="binding site" evidence="14">
    <location>
        <position position="314"/>
    </location>
    <ligand>
        <name>NAD(+)</name>
        <dbReference type="ChEBI" id="CHEBI:57540"/>
    </ligand>
</feature>
<dbReference type="EC" id="6.5.1.2" evidence="2 14"/>
<dbReference type="InterPro" id="IPR003583">
    <property type="entry name" value="Hlx-hairpin-Hlx_DNA-bd_motif"/>
</dbReference>
<evidence type="ECO:0000256" key="5">
    <source>
        <dbReference type="ARBA" id="ARBA00022705"/>
    </source>
</evidence>
<dbReference type="OrthoDB" id="9759736at2"/>
<feature type="binding site" evidence="14">
    <location>
        <position position="136"/>
    </location>
    <ligand>
        <name>NAD(+)</name>
        <dbReference type="ChEBI" id="CHEBI:57540"/>
    </ligand>
</feature>
<keyword evidence="9 14" id="KW-0460">Magnesium</keyword>
<dbReference type="InterPro" id="IPR033136">
    <property type="entry name" value="DNA_ligase_CS"/>
</dbReference>
<protein>
    <recommendedName>
        <fullName evidence="3 14">DNA ligase</fullName>
        <ecNumber evidence="2 14">6.5.1.2</ecNumber>
    </recommendedName>
    <alternativeName>
        <fullName evidence="14">Polydeoxyribonucleotide synthase [NAD(+)]</fullName>
    </alternativeName>
</protein>
<dbReference type="GO" id="GO:0003911">
    <property type="term" value="F:DNA ligase (NAD+) activity"/>
    <property type="evidence" value="ECO:0007669"/>
    <property type="project" value="UniProtKB-UniRule"/>
</dbReference>
<dbReference type="GO" id="GO:0005829">
    <property type="term" value="C:cytosol"/>
    <property type="evidence" value="ECO:0007669"/>
    <property type="project" value="TreeGrafter"/>
</dbReference>
<dbReference type="Pfam" id="PF03119">
    <property type="entry name" value="DNA_ligase_ZBD"/>
    <property type="match status" value="1"/>
</dbReference>
<feature type="binding site" evidence="14">
    <location>
        <position position="113"/>
    </location>
    <ligand>
        <name>NAD(+)</name>
        <dbReference type="ChEBI" id="CHEBI:57540"/>
    </ligand>
</feature>
<evidence type="ECO:0000256" key="1">
    <source>
        <dbReference type="ARBA" id="ARBA00004067"/>
    </source>
</evidence>
<feature type="binding site" evidence="14">
    <location>
        <position position="432"/>
    </location>
    <ligand>
        <name>Zn(2+)</name>
        <dbReference type="ChEBI" id="CHEBI:29105"/>
    </ligand>
</feature>
<keyword evidence="6 14" id="KW-0479">Metal-binding</keyword>
<comment type="similarity">
    <text evidence="13 14">Belongs to the NAD-dependent DNA ligase family. LigA subfamily.</text>
</comment>
<dbReference type="NCBIfam" id="NF005932">
    <property type="entry name" value="PRK07956.1"/>
    <property type="match status" value="1"/>
</dbReference>
<dbReference type="Pfam" id="PF00533">
    <property type="entry name" value="BRCT"/>
    <property type="match status" value="1"/>
</dbReference>
<dbReference type="Pfam" id="PF14520">
    <property type="entry name" value="HHH_5"/>
    <property type="match status" value="1"/>
</dbReference>
<keyword evidence="10 14" id="KW-0520">NAD</keyword>
<dbReference type="SMART" id="SM00292">
    <property type="entry name" value="BRCT"/>
    <property type="match status" value="1"/>
</dbReference>
<comment type="caution">
    <text evidence="14">Lacks conserved residue(s) required for the propagation of feature annotation.</text>
</comment>
<dbReference type="PANTHER" id="PTHR23389:SF9">
    <property type="entry name" value="DNA LIGASE"/>
    <property type="match status" value="1"/>
</dbReference>